<feature type="transmembrane region" description="Helical" evidence="1">
    <location>
        <begin position="35"/>
        <end position="52"/>
    </location>
</feature>
<reference evidence="2" key="1">
    <citation type="submission" date="2022-08" db="EMBL/GenBank/DDBJ databases">
        <title>Genome sequencing of Nocardioides sp. STR2.</title>
        <authorList>
            <person name="So Y."/>
        </authorList>
    </citation>
    <scope>NUCLEOTIDE SEQUENCE</scope>
    <source>
        <strain evidence="2">STR2</strain>
    </source>
</reference>
<dbReference type="Proteomes" id="UP001074726">
    <property type="component" value="Unassembled WGS sequence"/>
</dbReference>
<dbReference type="RefSeq" id="WP_268112277.1">
    <property type="nucleotide sequence ID" value="NZ_JAPPUX010000004.1"/>
</dbReference>
<feature type="transmembrane region" description="Helical" evidence="1">
    <location>
        <begin position="64"/>
        <end position="83"/>
    </location>
</feature>
<evidence type="ECO:0008006" key="4">
    <source>
        <dbReference type="Google" id="ProtNLM"/>
    </source>
</evidence>
<protein>
    <recommendedName>
        <fullName evidence="4">YcxB-like protein</fullName>
    </recommendedName>
</protein>
<keyword evidence="3" id="KW-1185">Reference proteome</keyword>
<evidence type="ECO:0000256" key="1">
    <source>
        <dbReference type="SAM" id="Phobius"/>
    </source>
</evidence>
<organism evidence="2 3">
    <name type="scientific">Nocardioides pini</name>
    <dbReference type="NCBI Taxonomy" id="2975053"/>
    <lineage>
        <taxon>Bacteria</taxon>
        <taxon>Bacillati</taxon>
        <taxon>Actinomycetota</taxon>
        <taxon>Actinomycetes</taxon>
        <taxon>Propionibacteriales</taxon>
        <taxon>Nocardioidaceae</taxon>
        <taxon>Nocardioides</taxon>
    </lineage>
</organism>
<gene>
    <name evidence="2" type="ORF">NYO98_13590</name>
</gene>
<accession>A0ABT4CEB1</accession>
<proteinExistence type="predicted"/>
<evidence type="ECO:0000313" key="3">
    <source>
        <dbReference type="Proteomes" id="UP001074726"/>
    </source>
</evidence>
<dbReference type="EMBL" id="JAPPUX010000004">
    <property type="protein sequence ID" value="MCY4727315.1"/>
    <property type="molecule type" value="Genomic_DNA"/>
</dbReference>
<keyword evidence="1" id="KW-0472">Membrane</keyword>
<comment type="caution">
    <text evidence="2">The sequence shown here is derived from an EMBL/GenBank/DDBJ whole genome shotgun (WGS) entry which is preliminary data.</text>
</comment>
<keyword evidence="1" id="KW-0812">Transmembrane</keyword>
<name>A0ABT4CEB1_9ACTN</name>
<sequence length="172" mass="19181">MDDTLTYRWVAGPDSARAAARSFSRGTLRRRRPRAVLVGLWLLTGLFMWTSLDADLGPVARILWALAYAAALDACAFGIGTLLGRHLTRRRLATRLGPGTELTSRFGPGTVELAGPLSRHELSYDGLTHVDRVDGWVHLHQLGSPVALVWPGELFPDEELDRMRRRIAERRT</sequence>
<evidence type="ECO:0000313" key="2">
    <source>
        <dbReference type="EMBL" id="MCY4727315.1"/>
    </source>
</evidence>
<keyword evidence="1" id="KW-1133">Transmembrane helix</keyword>